<dbReference type="SUPFAM" id="SSF46548">
    <property type="entry name" value="alpha-helical ferredoxin"/>
    <property type="match status" value="1"/>
</dbReference>
<dbReference type="Proteomes" id="UP000533476">
    <property type="component" value="Unassembled WGS sequence"/>
</dbReference>
<keyword evidence="6" id="KW-0812">Transmembrane</keyword>
<reference evidence="8 9" key="1">
    <citation type="submission" date="2020-04" db="EMBL/GenBank/DDBJ databases">
        <authorList>
            <person name="Zhang R."/>
            <person name="Schippers A."/>
        </authorList>
    </citation>
    <scope>NUCLEOTIDE SEQUENCE [LARGE SCALE GENOMIC DNA]</scope>
    <source>
        <strain evidence="8 9">DSM 109850</strain>
    </source>
</reference>
<evidence type="ECO:0000313" key="8">
    <source>
        <dbReference type="EMBL" id="NMP23661.1"/>
    </source>
</evidence>
<keyword evidence="2" id="KW-0479">Metal-binding</keyword>
<dbReference type="PANTHER" id="PTHR43255">
    <property type="entry name" value="IRON-SULFUR-BINDING OXIDOREDUCTASE FADF-RELATED-RELATED"/>
    <property type="match status" value="1"/>
</dbReference>
<evidence type="ECO:0000256" key="3">
    <source>
        <dbReference type="ARBA" id="ARBA00023002"/>
    </source>
</evidence>
<feature type="domain" description="4Fe-4S ferredoxin-type" evidence="7">
    <location>
        <begin position="169"/>
        <end position="199"/>
    </location>
</feature>
<dbReference type="AlphaFoldDB" id="A0A7Y0L5K6"/>
<dbReference type="Gene3D" id="1.10.1060.10">
    <property type="entry name" value="Alpha-helical ferredoxin"/>
    <property type="match status" value="1"/>
</dbReference>
<dbReference type="InterPro" id="IPR017900">
    <property type="entry name" value="4Fe4S_Fe_S_CS"/>
</dbReference>
<evidence type="ECO:0000256" key="4">
    <source>
        <dbReference type="ARBA" id="ARBA00023004"/>
    </source>
</evidence>
<dbReference type="InterPro" id="IPR009051">
    <property type="entry name" value="Helical_ferredxn"/>
</dbReference>
<dbReference type="InterPro" id="IPR036197">
    <property type="entry name" value="NarG-like_sf"/>
</dbReference>
<keyword evidence="6" id="KW-0472">Membrane</keyword>
<comment type="caution">
    <text evidence="8">The sequence shown here is derived from an EMBL/GenBank/DDBJ whole genome shotgun (WGS) entry which is preliminary data.</text>
</comment>
<dbReference type="GO" id="GO:0051539">
    <property type="term" value="F:4 iron, 4 sulfur cluster binding"/>
    <property type="evidence" value="ECO:0007669"/>
    <property type="project" value="UniProtKB-KW"/>
</dbReference>
<dbReference type="PROSITE" id="PS51379">
    <property type="entry name" value="4FE4S_FER_2"/>
    <property type="match status" value="2"/>
</dbReference>
<feature type="transmembrane region" description="Helical" evidence="6">
    <location>
        <begin position="76"/>
        <end position="96"/>
    </location>
</feature>
<proteinExistence type="predicted"/>
<dbReference type="EMBL" id="JABBVZ010000061">
    <property type="protein sequence ID" value="NMP23661.1"/>
    <property type="molecule type" value="Genomic_DNA"/>
</dbReference>
<protein>
    <submittedName>
        <fullName evidence="8">(Fe-S)-binding protein</fullName>
    </submittedName>
</protein>
<evidence type="ECO:0000256" key="6">
    <source>
        <dbReference type="SAM" id="Phobius"/>
    </source>
</evidence>
<dbReference type="Pfam" id="PF02754">
    <property type="entry name" value="CCG"/>
    <property type="match status" value="2"/>
</dbReference>
<sequence>MRFAPQPYWLDVWLTPIDDIFAGLVVVASAMAFIKRYLFHTPRLRRNLDAAIILILIVVIVLTDLCREAWGLAHHLVFGYAPLGTWILHHILAPYVRRPSLGFVFDAIKLVAELGFLVYLPYSKHFHLVVAPFNILLKSKAPSGTISPIDFTDEDADHFGLSRVDDLSWKDMMDPCSCVQCGRCDDVCPAHQTGKVLSPMQLMIDLRHQLDRVSEQAASGDELTAADEILAGNIISNQALWDCTTCGACVNACPVDNNHLSKIIPMRQDLVLTQGNVPADVTRAFRGIEGSGNPWGLPDDGRKSFAEEAGIKDVSKGDKPEVIYWLGCAASFDPRARKAALRTVQLMRDAGVDVGVMGSLERCTGDPARRMGQEYLFQTMATQNIETLKEAGVTTIVTSCPHGFNTFANEYPAFGGSFAVYHHSQFLQKLLAEGRLRSVKSEETGSVTYHDPCYLGRHNGVYDAPREIIADTGLDLKEMPRHRENGFCCGAGGGRMWMEERTGTRINRNRSREALDVGADQLITGCPYCLIMLTDGVSEESGSMPVKDLAELLEAPQS</sequence>
<dbReference type="GO" id="GO:0016491">
    <property type="term" value="F:oxidoreductase activity"/>
    <property type="evidence" value="ECO:0007669"/>
    <property type="project" value="UniProtKB-KW"/>
</dbReference>
<keyword evidence="4" id="KW-0408">Iron</keyword>
<name>A0A7Y0L5K6_9FIRM</name>
<dbReference type="GO" id="GO:0005886">
    <property type="term" value="C:plasma membrane"/>
    <property type="evidence" value="ECO:0007669"/>
    <property type="project" value="TreeGrafter"/>
</dbReference>
<feature type="transmembrane region" description="Helical" evidence="6">
    <location>
        <begin position="103"/>
        <end position="122"/>
    </location>
</feature>
<dbReference type="SUPFAM" id="SSF103501">
    <property type="entry name" value="Respiratory nitrate reductase 1 gamma chain"/>
    <property type="match status" value="1"/>
</dbReference>
<keyword evidence="1" id="KW-0004">4Fe-4S</keyword>
<evidence type="ECO:0000259" key="7">
    <source>
        <dbReference type="PROSITE" id="PS51379"/>
    </source>
</evidence>
<gene>
    <name evidence="8" type="ORF">HIJ39_15060</name>
</gene>
<dbReference type="Gene3D" id="1.20.950.20">
    <property type="entry name" value="Transmembrane di-heme cytochromes, Chain C"/>
    <property type="match status" value="1"/>
</dbReference>
<dbReference type="PROSITE" id="PS00198">
    <property type="entry name" value="4FE4S_FER_1"/>
    <property type="match status" value="1"/>
</dbReference>
<dbReference type="Pfam" id="PF13187">
    <property type="entry name" value="Fer4_9"/>
    <property type="match status" value="1"/>
</dbReference>
<feature type="transmembrane region" description="Helical" evidence="6">
    <location>
        <begin position="20"/>
        <end position="38"/>
    </location>
</feature>
<feature type="domain" description="4Fe-4S ferredoxin-type" evidence="7">
    <location>
        <begin position="232"/>
        <end position="263"/>
    </location>
</feature>
<accession>A0A7Y0L5K6</accession>
<feature type="transmembrane region" description="Helical" evidence="6">
    <location>
        <begin position="50"/>
        <end position="70"/>
    </location>
</feature>
<keyword evidence="9" id="KW-1185">Reference proteome</keyword>
<evidence type="ECO:0000313" key="9">
    <source>
        <dbReference type="Proteomes" id="UP000533476"/>
    </source>
</evidence>
<dbReference type="InterPro" id="IPR017896">
    <property type="entry name" value="4Fe4S_Fe-S-bd"/>
</dbReference>
<keyword evidence="6" id="KW-1133">Transmembrane helix</keyword>
<evidence type="ECO:0000256" key="5">
    <source>
        <dbReference type="ARBA" id="ARBA00023014"/>
    </source>
</evidence>
<dbReference type="InterPro" id="IPR051460">
    <property type="entry name" value="HdrC_iron-sulfur_subunit"/>
</dbReference>
<evidence type="ECO:0000256" key="2">
    <source>
        <dbReference type="ARBA" id="ARBA00022723"/>
    </source>
</evidence>
<evidence type="ECO:0000256" key="1">
    <source>
        <dbReference type="ARBA" id="ARBA00022485"/>
    </source>
</evidence>
<dbReference type="PANTHER" id="PTHR43255:SF1">
    <property type="entry name" value="IRON-SULFUR-BINDING OXIDOREDUCTASE FADF-RELATED"/>
    <property type="match status" value="1"/>
</dbReference>
<dbReference type="GO" id="GO:0046872">
    <property type="term" value="F:metal ion binding"/>
    <property type="evidence" value="ECO:0007669"/>
    <property type="project" value="UniProtKB-KW"/>
</dbReference>
<keyword evidence="5" id="KW-0411">Iron-sulfur</keyword>
<organism evidence="8 9">
    <name type="scientific">Sulfobacillus harzensis</name>
    <dbReference type="NCBI Taxonomy" id="2729629"/>
    <lineage>
        <taxon>Bacteria</taxon>
        <taxon>Bacillati</taxon>
        <taxon>Bacillota</taxon>
        <taxon>Clostridia</taxon>
        <taxon>Eubacteriales</taxon>
        <taxon>Clostridiales Family XVII. Incertae Sedis</taxon>
        <taxon>Sulfobacillus</taxon>
    </lineage>
</organism>
<dbReference type="InterPro" id="IPR004017">
    <property type="entry name" value="Cys_rich_dom"/>
</dbReference>
<keyword evidence="3" id="KW-0560">Oxidoreductase</keyword>